<sequence>MADLTRLSAIAVDVGSPAPAVAAVLDLFGVSDPTGQCLSSAQVMSVVEWIAGFPLQSAPGLMPAYVFEYVKSKAGSLVASAGVCDDVAYFLRHFEAPDEHYTKSGRSARVAQVALNKPLKGDGAHLGAVELALLDAVTRVGYVGPAGALASVARLRTMEVLRHYAVDVRQRACAQYRVTCQVCLPGRDSYPLITPWCVSRQSATICAGVILASVGGEAATKAVQRRAVTVASHAARIGLDAVRAIVAPACRLVAEYSFDPVRLVLTDRYGRVRERITSRSPAATVAFAYLTSRGSADPLLAMASERVERMGPVELLPQCVQDYWNQSEDIVGMLSLFCRALHLTRVEREEEERGRDVNKGPCLGYLAVGRKKRDRNTASCINRLCELMCEVRALGQSPEDLLFVVEWGGQIDSAAVPAFCAMARVDCAFDVGASGVDIGGVADPGKSLEVHHYTAVLTHRVGRTLSVCCEVPYAKDSGVNDRIRTVVDAVGEGVKGFVYVSGGIPAVASMSAEQSVNDAHSDIYAALVGDAPLKCILFSTDLIIPPACPHCETVDLDHFLASRGVLSEDCRECTVFGRALRLMSELMSTPGVRLVKTRSAFAHNSQFDLEYSSLLRNTLTDSSSAVDSAAFSTGARNRTWGGGMPVGSDDLVAAQAIGGTVDGEFYDRMVGIRRNVYALLAGGAQPRPALADDTFSDVVRSVGA</sequence>
<evidence type="ECO:0000313" key="2">
    <source>
        <dbReference type="Proteomes" id="UP000201770"/>
    </source>
</evidence>
<evidence type="ECO:0000313" key="1">
    <source>
        <dbReference type="EMBL" id="CUS18596.1"/>
    </source>
</evidence>
<proteinExistence type="predicted"/>
<dbReference type="KEGG" id="vg:31653084"/>
<keyword evidence="2" id="KW-1185">Reference proteome</keyword>
<accession>A0A1V1IEU5</accession>
<dbReference type="EMBL" id="LN896308">
    <property type="protein sequence ID" value="CUS18596.1"/>
    <property type="molecule type" value="Genomic_RNA"/>
</dbReference>
<dbReference type="OrthoDB" id="21716at10239"/>
<dbReference type="GeneID" id="31653084"/>
<organism evidence="1 2">
    <name type="scientific">Beauveria bassiana polymycovirus 1</name>
    <dbReference type="NCBI Taxonomy" id="1740646"/>
    <lineage>
        <taxon>Viruses</taxon>
        <taxon>Riboviria</taxon>
        <taxon>Riboviria incertae sedis</taxon>
        <taxon>Polymycoviridae</taxon>
        <taxon>Polymycovirus</taxon>
        <taxon>Polymycovirus beauveriae</taxon>
    </lineage>
</organism>
<name>A0A1V1IEU5_9VIRU</name>
<gene>
    <name evidence="1" type="primary">ORF2</name>
</gene>
<reference evidence="1 2" key="1">
    <citation type="journal article" date="2017" name="PLoS Pathog.">
        <title>Studies on the Virome of the Entomopathogenic Fungus Beauveria bassiana Reveal Novel dsRNA Elements and Mild Hypervirulence.</title>
        <authorList>
            <person name="Kotta-Loizou I."/>
            <person name="Coutts R.H.A."/>
        </authorList>
    </citation>
    <scope>NUCLEOTIDE SEQUENCE [LARGE SCALE GENOMIC DNA]</scope>
</reference>
<dbReference type="Proteomes" id="UP000201770">
    <property type="component" value="Genome"/>
</dbReference>
<dbReference type="RefSeq" id="YP_009352876.1">
    <property type="nucleotide sequence ID" value="NC_034257.1"/>
</dbReference>
<protein>
    <submittedName>
        <fullName evidence="1">Uncharacterized protein</fullName>
    </submittedName>
</protein>